<dbReference type="Proteomes" id="UP000308197">
    <property type="component" value="Unassembled WGS sequence"/>
</dbReference>
<name>A0A5C3PRK2_9APHY</name>
<evidence type="ECO:0000313" key="4">
    <source>
        <dbReference type="Proteomes" id="UP000308197"/>
    </source>
</evidence>
<gene>
    <name evidence="3" type="ORF">K466DRAFT_488291</name>
</gene>
<accession>A0A5C3PRK2</accession>
<dbReference type="AlphaFoldDB" id="A0A5C3PRK2"/>
<proteinExistence type="predicted"/>
<feature type="region of interest" description="Disordered" evidence="1">
    <location>
        <begin position="918"/>
        <end position="946"/>
    </location>
</feature>
<feature type="compositionally biased region" description="Low complexity" evidence="1">
    <location>
        <begin position="926"/>
        <end position="940"/>
    </location>
</feature>
<evidence type="ECO:0000256" key="1">
    <source>
        <dbReference type="SAM" id="MobiDB-lite"/>
    </source>
</evidence>
<dbReference type="Pfam" id="PF18758">
    <property type="entry name" value="KDZ"/>
    <property type="match status" value="1"/>
</dbReference>
<dbReference type="InterPro" id="IPR041457">
    <property type="entry name" value="CxC2_KDZ-assoc"/>
</dbReference>
<dbReference type="Pfam" id="PF18803">
    <property type="entry name" value="CxC2"/>
    <property type="match status" value="1"/>
</dbReference>
<feature type="domain" description="CxC2-like cysteine cluster KDZ transposase-associated" evidence="2">
    <location>
        <begin position="88"/>
        <end position="195"/>
    </location>
</feature>
<dbReference type="EMBL" id="ML211100">
    <property type="protein sequence ID" value="TFK88753.1"/>
    <property type="molecule type" value="Genomic_DNA"/>
</dbReference>
<dbReference type="PANTHER" id="PTHR33096:SF1">
    <property type="entry name" value="CXC1-LIKE CYSTEINE CLUSTER ASSOCIATED WITH KDZ TRANSPOSASES DOMAIN-CONTAINING PROTEIN"/>
    <property type="match status" value="1"/>
</dbReference>
<dbReference type="STRING" id="1314778.A0A5C3PRK2"/>
<dbReference type="PANTHER" id="PTHR33096">
    <property type="entry name" value="CXC2 DOMAIN-CONTAINING PROTEIN"/>
    <property type="match status" value="1"/>
</dbReference>
<evidence type="ECO:0000259" key="2">
    <source>
        <dbReference type="Pfam" id="PF18803"/>
    </source>
</evidence>
<sequence>MLLQDRPLLQWLKEVGVYLNELLRLEGRGAYTAEICSCGQKDAFAIYRCEDCSDVRLYCRTCIVSSHRAHPVHRIKRWRDGHFSPVTLKSLGLRVQLGHQPGESCICPQQAWGDDFVLMDIFGIHEVGVDFCGCEDALPSHVQLLRARWFPATSVNPKTAATFRLLESFHQLSIQAKVSAFEYYSSLARRTDNTGTRTPKDRYPSFLTITREWRHLKLMKRGGRGNDPDGLAGTREGSCAVECPACPLPGKNLPDGWQDAPESKSWLYCLFLAMDANFRLRRKNVSSDDVDPDLNKGSAYIVEEQAYKAHLTAFDKLPMTTSNHCNNHDAVNLATLKGAVHLASTGVVSVDCARHEMKRPCSTGDLQKGERSVNSDYVLRSSLHQNAPNKVKVSYDVACIYSKNFLARFAKYGWDEPTQEFTWAIPKFHINAHREQCLADYNLRYLRGCGCSDCEGVERLWSRSNGAAAVTKEMGPGSRRDYVDDIFGGQNWNKVTSLPSRLLNAIKKAVPERNAQAASFRQYDKALPASSTAVWKEVVEAWEADSSNPNPFFIKRPSITQAAIKKQMAAEDAAALKAGTASVLHEKCSASGIVISGIELEEHQRRLKVDASALGQHATDIQRAKILERQNLLRRRIDSWVQVQQLYMPGVAAQRARFLAANEDASLAYNMPLLLPSAATTLSDRPLLDLEWRLRYAQAFDALGDLRGHLEVRAHLYKFKDRFARGQRANTRSHTIIKTVDAKIDGDAERYRAAYGALKALAVPLVKTDWQSRLQPLLQADIRHVTEAEDGESEGRRKMSWIWKATASPDPPDAPATVQHTLRVEWCKSRARAMRWSEEVELLQEEMRRTMAYHQWAAAHWSSLIDQTFVEQPDYREGANAYARRHAAMRESMRAYCEKSWRYVKMWVCLGTNDDDTPIPDLESLAPSEEGADADASSANDHAEAP</sequence>
<reference evidence="3 4" key="1">
    <citation type="journal article" date="2019" name="Nat. Ecol. Evol.">
        <title>Megaphylogeny resolves global patterns of mushroom evolution.</title>
        <authorList>
            <person name="Varga T."/>
            <person name="Krizsan K."/>
            <person name="Foldi C."/>
            <person name="Dima B."/>
            <person name="Sanchez-Garcia M."/>
            <person name="Sanchez-Ramirez S."/>
            <person name="Szollosi G.J."/>
            <person name="Szarkandi J.G."/>
            <person name="Papp V."/>
            <person name="Albert L."/>
            <person name="Andreopoulos W."/>
            <person name="Angelini C."/>
            <person name="Antonin V."/>
            <person name="Barry K.W."/>
            <person name="Bougher N.L."/>
            <person name="Buchanan P."/>
            <person name="Buyck B."/>
            <person name="Bense V."/>
            <person name="Catcheside P."/>
            <person name="Chovatia M."/>
            <person name="Cooper J."/>
            <person name="Damon W."/>
            <person name="Desjardin D."/>
            <person name="Finy P."/>
            <person name="Geml J."/>
            <person name="Haridas S."/>
            <person name="Hughes K."/>
            <person name="Justo A."/>
            <person name="Karasinski D."/>
            <person name="Kautmanova I."/>
            <person name="Kiss B."/>
            <person name="Kocsube S."/>
            <person name="Kotiranta H."/>
            <person name="LaButti K.M."/>
            <person name="Lechner B.E."/>
            <person name="Liimatainen K."/>
            <person name="Lipzen A."/>
            <person name="Lukacs Z."/>
            <person name="Mihaltcheva S."/>
            <person name="Morgado L.N."/>
            <person name="Niskanen T."/>
            <person name="Noordeloos M.E."/>
            <person name="Ohm R.A."/>
            <person name="Ortiz-Santana B."/>
            <person name="Ovrebo C."/>
            <person name="Racz N."/>
            <person name="Riley R."/>
            <person name="Savchenko A."/>
            <person name="Shiryaev A."/>
            <person name="Soop K."/>
            <person name="Spirin V."/>
            <person name="Szebenyi C."/>
            <person name="Tomsovsky M."/>
            <person name="Tulloss R.E."/>
            <person name="Uehling J."/>
            <person name="Grigoriev I.V."/>
            <person name="Vagvolgyi C."/>
            <person name="Papp T."/>
            <person name="Martin F.M."/>
            <person name="Miettinen O."/>
            <person name="Hibbett D.S."/>
            <person name="Nagy L.G."/>
        </authorList>
    </citation>
    <scope>NUCLEOTIDE SEQUENCE [LARGE SCALE GENOMIC DNA]</scope>
    <source>
        <strain evidence="3 4">HHB13444</strain>
    </source>
</reference>
<dbReference type="InParanoid" id="A0A5C3PRK2"/>
<organism evidence="3 4">
    <name type="scientific">Polyporus arcularius HHB13444</name>
    <dbReference type="NCBI Taxonomy" id="1314778"/>
    <lineage>
        <taxon>Eukaryota</taxon>
        <taxon>Fungi</taxon>
        <taxon>Dikarya</taxon>
        <taxon>Basidiomycota</taxon>
        <taxon>Agaricomycotina</taxon>
        <taxon>Agaricomycetes</taxon>
        <taxon>Polyporales</taxon>
        <taxon>Polyporaceae</taxon>
        <taxon>Polyporus</taxon>
    </lineage>
</organism>
<keyword evidence="4" id="KW-1185">Reference proteome</keyword>
<evidence type="ECO:0000313" key="3">
    <source>
        <dbReference type="EMBL" id="TFK88753.1"/>
    </source>
</evidence>
<dbReference type="InterPro" id="IPR040521">
    <property type="entry name" value="KDZ"/>
</dbReference>
<protein>
    <recommendedName>
        <fullName evidence="2">CxC2-like cysteine cluster KDZ transposase-associated domain-containing protein</fullName>
    </recommendedName>
</protein>